<evidence type="ECO:0000256" key="3">
    <source>
        <dbReference type="SAM" id="Phobius"/>
    </source>
</evidence>
<dbReference type="PROSITE" id="PS00308">
    <property type="entry name" value="LECTIN_LEGUME_ALPHA"/>
    <property type="match status" value="1"/>
</dbReference>
<sequence>MSQLWGKEEWTDIHPQLLACFANAVVAWWKFPRYNSGINSKTAHCCGWLSWRFTDTTVFKFPIFDPNNHDILYEGDACASNNVIQLTTNQQDNALKFNGSVGRATYTKPVHLWDKASGNLADFKTHFSFVIDTQKQSFHGDGFAFFLAPNGSCLPNVSGGGGYTLTNVLSRNQALNSNIPFVAVEFDTFPNQWDTYRSDHVGINVNSTQSQISAPWLWSDIENGKRAEAWISYDSSSKNLSLLLTDDDDCGAALSSGNFTSLSYTIDLRENLPEWVTFGFSGSTNGSSFEIHNIITWNFSSSLQTSQTKNYYTPVFTSPPTPISSNDHGHDPERSKNKTWLWVVLGVVGCCTSVSGTALVKIYCCKSGKN</sequence>
<dbReference type="EMBL" id="CM018039">
    <property type="protein sequence ID" value="KAA8536344.1"/>
    <property type="molecule type" value="Genomic_DNA"/>
</dbReference>
<dbReference type="GO" id="GO:0030246">
    <property type="term" value="F:carbohydrate binding"/>
    <property type="evidence" value="ECO:0007669"/>
    <property type="project" value="UniProtKB-KW"/>
</dbReference>
<dbReference type="SUPFAM" id="SSF49899">
    <property type="entry name" value="Concanavalin A-like lectins/glucanases"/>
    <property type="match status" value="1"/>
</dbReference>
<evidence type="ECO:0000256" key="1">
    <source>
        <dbReference type="ARBA" id="ARBA00007606"/>
    </source>
</evidence>
<evidence type="ECO:0000313" key="5">
    <source>
        <dbReference type="EMBL" id="KAA8536344.1"/>
    </source>
</evidence>
<feature type="transmembrane region" description="Helical" evidence="3">
    <location>
        <begin position="340"/>
        <end position="364"/>
    </location>
</feature>
<dbReference type="InterPro" id="IPR019825">
    <property type="entry name" value="Lectin_legB_Mn/Ca_BS"/>
</dbReference>
<reference evidence="5 6" key="1">
    <citation type="submission" date="2019-09" db="EMBL/GenBank/DDBJ databases">
        <title>A chromosome-level genome assembly of the Chinese tupelo Nyssa sinensis.</title>
        <authorList>
            <person name="Yang X."/>
            <person name="Kang M."/>
            <person name="Yang Y."/>
            <person name="Xiong H."/>
            <person name="Wang M."/>
            <person name="Zhang Z."/>
            <person name="Wang Z."/>
            <person name="Wu H."/>
            <person name="Ma T."/>
            <person name="Liu J."/>
            <person name="Xi Z."/>
        </authorList>
    </citation>
    <scope>NUCLEOTIDE SEQUENCE [LARGE SCALE GENOMIC DNA]</scope>
    <source>
        <strain evidence="5">J267</strain>
        <tissue evidence="5">Leaf</tissue>
    </source>
</reference>
<protein>
    <recommendedName>
        <fullName evidence="4">Legume lectin domain-containing protein</fullName>
    </recommendedName>
</protein>
<feature type="domain" description="Legume lectin" evidence="4">
    <location>
        <begin position="58"/>
        <end position="309"/>
    </location>
</feature>
<dbReference type="InterPro" id="IPR000985">
    <property type="entry name" value="Lectin_LegA_CS"/>
</dbReference>
<evidence type="ECO:0000256" key="2">
    <source>
        <dbReference type="ARBA" id="ARBA00022734"/>
    </source>
</evidence>
<dbReference type="AlphaFoldDB" id="A0A5J5B164"/>
<accession>A0A5J5B164</accession>
<dbReference type="Pfam" id="PF00139">
    <property type="entry name" value="Lectin_legB"/>
    <property type="match status" value="1"/>
</dbReference>
<keyword evidence="3" id="KW-0812">Transmembrane</keyword>
<dbReference type="PANTHER" id="PTHR32401">
    <property type="entry name" value="CONCANAVALIN A-LIKE LECTIN FAMILY PROTEIN"/>
    <property type="match status" value="1"/>
</dbReference>
<organism evidence="5 6">
    <name type="scientific">Nyssa sinensis</name>
    <dbReference type="NCBI Taxonomy" id="561372"/>
    <lineage>
        <taxon>Eukaryota</taxon>
        <taxon>Viridiplantae</taxon>
        <taxon>Streptophyta</taxon>
        <taxon>Embryophyta</taxon>
        <taxon>Tracheophyta</taxon>
        <taxon>Spermatophyta</taxon>
        <taxon>Magnoliopsida</taxon>
        <taxon>eudicotyledons</taxon>
        <taxon>Gunneridae</taxon>
        <taxon>Pentapetalae</taxon>
        <taxon>asterids</taxon>
        <taxon>Cornales</taxon>
        <taxon>Nyssaceae</taxon>
        <taxon>Nyssa</taxon>
    </lineage>
</organism>
<evidence type="ECO:0000313" key="6">
    <source>
        <dbReference type="Proteomes" id="UP000325577"/>
    </source>
</evidence>
<comment type="similarity">
    <text evidence="1">Belongs to the leguminous lectin family.</text>
</comment>
<gene>
    <name evidence="5" type="ORF">F0562_028822</name>
</gene>
<dbReference type="PROSITE" id="PS00307">
    <property type="entry name" value="LECTIN_LEGUME_BETA"/>
    <property type="match status" value="1"/>
</dbReference>
<keyword evidence="6" id="KW-1185">Reference proteome</keyword>
<proteinExistence type="inferred from homology"/>
<dbReference type="InterPro" id="IPR013320">
    <property type="entry name" value="ConA-like_dom_sf"/>
</dbReference>
<keyword evidence="3" id="KW-1133">Transmembrane helix</keyword>
<dbReference type="InterPro" id="IPR001220">
    <property type="entry name" value="Legume_lectin_dom"/>
</dbReference>
<keyword evidence="2" id="KW-0430">Lectin</keyword>
<name>A0A5J5B164_9ASTE</name>
<keyword evidence="3" id="KW-0472">Membrane</keyword>
<dbReference type="OrthoDB" id="4062651at2759"/>
<evidence type="ECO:0000259" key="4">
    <source>
        <dbReference type="Pfam" id="PF00139"/>
    </source>
</evidence>
<dbReference type="InterPro" id="IPR050258">
    <property type="entry name" value="Leguminous_Lectin"/>
</dbReference>
<dbReference type="FunFam" id="2.60.120.200:FF:000103">
    <property type="entry name" value="L-type lectin-domain containing receptor kinase IX.1"/>
    <property type="match status" value="1"/>
</dbReference>
<dbReference type="Gene3D" id="2.60.120.200">
    <property type="match status" value="1"/>
</dbReference>
<dbReference type="Proteomes" id="UP000325577">
    <property type="component" value="Linkage Group LG16"/>
</dbReference>
<dbReference type="CDD" id="cd06899">
    <property type="entry name" value="lectin_legume_LecRK_Arcelin_ConA"/>
    <property type="match status" value="1"/>
</dbReference>
<dbReference type="PANTHER" id="PTHR32401:SF49">
    <property type="entry name" value="OS10G0129200 PROTEIN"/>
    <property type="match status" value="1"/>
</dbReference>